<proteinExistence type="predicted"/>
<dbReference type="GeneID" id="4558478"/>
<dbReference type="KEGG" id="cim:CIMG_09757"/>
<dbReference type="PANTHER" id="PTHR33099">
    <property type="entry name" value="FE2OG DIOXYGENASE DOMAIN-CONTAINING PROTEIN"/>
    <property type="match status" value="1"/>
</dbReference>
<dbReference type="Proteomes" id="UP000001261">
    <property type="component" value="Unassembled WGS sequence"/>
</dbReference>
<dbReference type="OMA" id="SSTIQWA"/>
<dbReference type="InParanoid" id="J3K332"/>
<dbReference type="PANTHER" id="PTHR33099:SF14">
    <property type="entry name" value="PROLYL 4-HYDROXYLASE ALPHA SUBUNIT FE(2+) 2OG DIOXYGENASE DOMAIN-CONTAINING PROTEIN"/>
    <property type="match status" value="1"/>
</dbReference>
<reference evidence="2" key="1">
    <citation type="journal article" date="2009" name="Genome Res.">
        <title>Comparative genomic analyses of the human fungal pathogens Coccidioides and their relatives.</title>
        <authorList>
            <person name="Sharpton T.J."/>
            <person name="Stajich J.E."/>
            <person name="Rounsley S.D."/>
            <person name="Gardner M.J."/>
            <person name="Wortman J.R."/>
            <person name="Jordar V.S."/>
            <person name="Maiti R."/>
            <person name="Kodira C.D."/>
            <person name="Neafsey D.E."/>
            <person name="Zeng Q."/>
            <person name="Hung C.-Y."/>
            <person name="McMahan C."/>
            <person name="Muszewska A."/>
            <person name="Grynberg M."/>
            <person name="Mandel M.A."/>
            <person name="Kellner E.M."/>
            <person name="Barker B.M."/>
            <person name="Galgiani J.N."/>
            <person name="Orbach M.J."/>
            <person name="Kirkland T.N."/>
            <person name="Cole G.T."/>
            <person name="Henn M.R."/>
            <person name="Birren B.W."/>
            <person name="Taylor J.W."/>
        </authorList>
    </citation>
    <scope>NUCLEOTIDE SEQUENCE [LARGE SCALE GENOMIC DNA]</scope>
    <source>
        <strain evidence="2">RS</strain>
    </source>
</reference>
<dbReference type="Gene3D" id="2.60.120.620">
    <property type="entry name" value="q2cbj1_9rhob like domain"/>
    <property type="match status" value="1"/>
</dbReference>
<dbReference type="EMBL" id="GG704912">
    <property type="protein sequence ID" value="EAS28553.3"/>
    <property type="molecule type" value="Genomic_DNA"/>
</dbReference>
<reference evidence="2" key="2">
    <citation type="journal article" date="2010" name="Genome Res.">
        <title>Population genomic sequencing of Coccidioides fungi reveals recent hybridization and transposon control.</title>
        <authorList>
            <person name="Neafsey D.E."/>
            <person name="Barker B.M."/>
            <person name="Sharpton T.J."/>
            <person name="Stajich J.E."/>
            <person name="Park D.J."/>
            <person name="Whiston E."/>
            <person name="Hung C.-Y."/>
            <person name="McMahan C."/>
            <person name="White J."/>
            <person name="Sykes S."/>
            <person name="Heiman D."/>
            <person name="Young S."/>
            <person name="Zeng Q."/>
            <person name="Abouelleil A."/>
            <person name="Aftuck L."/>
            <person name="Bessette D."/>
            <person name="Brown A."/>
            <person name="FitzGerald M."/>
            <person name="Lui A."/>
            <person name="Macdonald J.P."/>
            <person name="Priest M."/>
            <person name="Orbach M.J."/>
            <person name="Galgiani J.N."/>
            <person name="Kirkland T.N."/>
            <person name="Cole G.T."/>
            <person name="Birren B.W."/>
            <person name="Henn M.R."/>
            <person name="Taylor J.W."/>
            <person name="Rounsley S.D."/>
        </authorList>
    </citation>
    <scope>GENOME REANNOTATION</scope>
    <source>
        <strain evidence="2">RS</strain>
    </source>
</reference>
<name>J3K332_COCIM</name>
<accession>J3K332</accession>
<evidence type="ECO:0000313" key="2">
    <source>
        <dbReference type="Proteomes" id="UP000001261"/>
    </source>
</evidence>
<dbReference type="VEuPathDB" id="FungiDB:CIMG_09757"/>
<dbReference type="RefSeq" id="XP_001240136.2">
    <property type="nucleotide sequence ID" value="XM_001240135.2"/>
</dbReference>
<keyword evidence="2" id="KW-1185">Reference proteome</keyword>
<gene>
    <name evidence="1" type="ORF">CIMG_09757</name>
</gene>
<protein>
    <recommendedName>
        <fullName evidence="3">Fe2OG dioxygenase domain-containing protein</fullName>
    </recommendedName>
</protein>
<sequence>MVGSFSSPYWARTFRGRTYKYTAEETRKLVAQRLIELCEANGGDHEQDVPWELKEDSKLSRGQIEAFKSDLMKDLDRFAPAFIEGKVAPSASVEERFKCLQLKLKIRWSAWRASDASLTKLRLSLSPSQSSVPSLERVCSTSILKNLRAAIEGKRDLALFSCGGNITIVRRSTLTAPPDASRPRESPPVDIYWRSTVGAVTSAVTLPLEGGPLEPLIRRKLDSDCFATSFHPANFGILDAIEQILLPGVISPKDNEREFRRVRAELCKLNVYSGPAGVFKNYVDSSRSPSQFGSLVVCLPSEHKGGNLVVRHNRKDINFEWAHSSVTHVQWAAFYSDCEHEIKQVTEGHRVTLTYNLYVTEPVGSSLPPRPLIDPSSSTLYAEIKTIVSQPAFFPRGGVLGLFCSHSYSHSNDVAEWSFPRKLKGSDMALFATFQSLGLKVKAVHS</sequence>
<dbReference type="OrthoDB" id="27483at2759"/>
<evidence type="ECO:0000313" key="1">
    <source>
        <dbReference type="EMBL" id="EAS28553.3"/>
    </source>
</evidence>
<organism evidence="1 2">
    <name type="scientific">Coccidioides immitis (strain RS)</name>
    <name type="common">Valley fever fungus</name>
    <dbReference type="NCBI Taxonomy" id="246410"/>
    <lineage>
        <taxon>Eukaryota</taxon>
        <taxon>Fungi</taxon>
        <taxon>Dikarya</taxon>
        <taxon>Ascomycota</taxon>
        <taxon>Pezizomycotina</taxon>
        <taxon>Eurotiomycetes</taxon>
        <taxon>Eurotiomycetidae</taxon>
        <taxon>Onygenales</taxon>
        <taxon>Onygenaceae</taxon>
        <taxon>Coccidioides</taxon>
    </lineage>
</organism>
<evidence type="ECO:0008006" key="3">
    <source>
        <dbReference type="Google" id="ProtNLM"/>
    </source>
</evidence>
<dbReference type="AlphaFoldDB" id="J3K332"/>